<feature type="compositionally biased region" description="Acidic residues" evidence="1">
    <location>
        <begin position="1"/>
        <end position="10"/>
    </location>
</feature>
<dbReference type="AlphaFoldDB" id="A0A821DAU1"/>
<keyword evidence="3" id="KW-1185">Reference proteome</keyword>
<evidence type="ECO:0000313" key="3">
    <source>
        <dbReference type="Proteomes" id="UP000663873"/>
    </source>
</evidence>
<reference evidence="2" key="1">
    <citation type="submission" date="2021-02" db="EMBL/GenBank/DDBJ databases">
        <authorList>
            <person name="Nowell W R."/>
        </authorList>
    </citation>
    <scope>NUCLEOTIDE SEQUENCE</scope>
</reference>
<comment type="caution">
    <text evidence="2">The sequence shown here is derived from an EMBL/GenBank/DDBJ whole genome shotgun (WGS) entry which is preliminary data.</text>
</comment>
<sequence length="50" mass="5306">MSQYDDDNDVVGDGPGLPGVSFTDNTTANITDYPMHYADPNSAIDGAQEL</sequence>
<feature type="region of interest" description="Disordered" evidence="1">
    <location>
        <begin position="1"/>
        <end position="28"/>
    </location>
</feature>
<gene>
    <name evidence="2" type="ORF">UJA718_LOCUS31905</name>
</gene>
<name>A0A821DAU1_9BILA</name>
<evidence type="ECO:0000313" key="2">
    <source>
        <dbReference type="EMBL" id="CAF4618847.1"/>
    </source>
</evidence>
<proteinExistence type="predicted"/>
<evidence type="ECO:0000256" key="1">
    <source>
        <dbReference type="SAM" id="MobiDB-lite"/>
    </source>
</evidence>
<accession>A0A821DAU1</accession>
<dbReference type="Proteomes" id="UP000663873">
    <property type="component" value="Unassembled WGS sequence"/>
</dbReference>
<dbReference type="EMBL" id="CAJOBP010027086">
    <property type="protein sequence ID" value="CAF4618847.1"/>
    <property type="molecule type" value="Genomic_DNA"/>
</dbReference>
<organism evidence="2 3">
    <name type="scientific">Rotaria socialis</name>
    <dbReference type="NCBI Taxonomy" id="392032"/>
    <lineage>
        <taxon>Eukaryota</taxon>
        <taxon>Metazoa</taxon>
        <taxon>Spiralia</taxon>
        <taxon>Gnathifera</taxon>
        <taxon>Rotifera</taxon>
        <taxon>Eurotatoria</taxon>
        <taxon>Bdelloidea</taxon>
        <taxon>Philodinida</taxon>
        <taxon>Philodinidae</taxon>
        <taxon>Rotaria</taxon>
    </lineage>
</organism>
<feature type="non-terminal residue" evidence="2">
    <location>
        <position position="1"/>
    </location>
</feature>
<protein>
    <submittedName>
        <fullName evidence="2">Uncharacterized protein</fullName>
    </submittedName>
</protein>